<evidence type="ECO:0000256" key="3">
    <source>
        <dbReference type="ARBA" id="ARBA00022792"/>
    </source>
</evidence>
<keyword evidence="7 10" id="KW-0496">Mitochondrion</keyword>
<dbReference type="PANTHER" id="PTHR31961">
    <property type="entry name" value="SENSITIVE TO HIGH EXPRESSION PROTEIN 9, MITOCHONDRIAL"/>
    <property type="match status" value="1"/>
</dbReference>
<reference evidence="12 13" key="1">
    <citation type="submission" date="2023-09" db="EMBL/GenBank/DDBJ databases">
        <title>Pangenome analysis of Batrachochytrium dendrobatidis and related Chytrids.</title>
        <authorList>
            <person name="Yacoub M.N."/>
            <person name="Stajich J.E."/>
            <person name="James T.Y."/>
        </authorList>
    </citation>
    <scope>NUCLEOTIDE SEQUENCE [LARGE SCALE GENOMIC DNA]</scope>
    <source>
        <strain evidence="12 13">JEL0888</strain>
    </source>
</reference>
<dbReference type="PANTHER" id="PTHR31961:SF3">
    <property type="entry name" value="SENSITIVE TO HIGH EXPRESSION PROTEIN 9, MITOCHONDRIAL"/>
    <property type="match status" value="1"/>
</dbReference>
<name>A0ABR4N4T4_9FUNG</name>
<dbReference type="Proteomes" id="UP001527925">
    <property type="component" value="Unassembled WGS sequence"/>
</dbReference>
<evidence type="ECO:0000256" key="1">
    <source>
        <dbReference type="ARBA" id="ARBA00007472"/>
    </source>
</evidence>
<organism evidence="12 13">
    <name type="scientific">Polyrhizophydium stewartii</name>
    <dbReference type="NCBI Taxonomy" id="2732419"/>
    <lineage>
        <taxon>Eukaryota</taxon>
        <taxon>Fungi</taxon>
        <taxon>Fungi incertae sedis</taxon>
        <taxon>Chytridiomycota</taxon>
        <taxon>Chytridiomycota incertae sedis</taxon>
        <taxon>Chytridiomycetes</taxon>
        <taxon>Rhizophydiales</taxon>
        <taxon>Rhizophydiales incertae sedis</taxon>
        <taxon>Polyrhizophydium</taxon>
    </lineage>
</organism>
<evidence type="ECO:0000256" key="4">
    <source>
        <dbReference type="ARBA" id="ARBA00022946"/>
    </source>
</evidence>
<comment type="function">
    <text evidence="9">Required for the maintenance of the structure of the mitochondrial inner membrane. Involved in mitochondrial morphology. Causes growth arrest when highly overexpressed.</text>
</comment>
<evidence type="ECO:0000313" key="12">
    <source>
        <dbReference type="EMBL" id="KAL2914491.1"/>
    </source>
</evidence>
<evidence type="ECO:0000256" key="6">
    <source>
        <dbReference type="ARBA" id="ARBA00023054"/>
    </source>
</evidence>
<protein>
    <recommendedName>
        <fullName evidence="10">Sensitive to high expression protein 9, mitochondrial</fullName>
    </recommendedName>
</protein>
<comment type="subcellular location">
    <subcellularLocation>
        <location evidence="10">Mitochondrion inner membrane</location>
        <topology evidence="10">Multi-pass membrane protein</topology>
    </subcellularLocation>
</comment>
<proteinExistence type="inferred from homology"/>
<comment type="caution">
    <text evidence="10">Lacks conserved residue(s) required for the propagation of feature annotation.</text>
</comment>
<evidence type="ECO:0000256" key="5">
    <source>
        <dbReference type="ARBA" id="ARBA00022989"/>
    </source>
</evidence>
<evidence type="ECO:0000256" key="2">
    <source>
        <dbReference type="ARBA" id="ARBA00022692"/>
    </source>
</evidence>
<keyword evidence="4 10" id="KW-0809">Transit peptide</keyword>
<dbReference type="InterPro" id="IPR008839">
    <property type="entry name" value="MDM33_fungi"/>
</dbReference>
<sequence>MARLGAGLGAGLSVGLGLAYRRAPLTALLAPRYIRPSERMLHAGRLLRQQDPPGRGGEDQHRRQPDSEPQRPQHQRQQQQQQSEQKPRRHPGDGPFGDLEQNRERLSRDLDSLRQSIKPLLGRLRTELAVTKDNLVDRVHAASVMLNRLTGYDSVEMRKQRVAEKDETLNLIKEDARRAKVHYEETIDDRRRVQRELNSLLQRKDTWSDTDITRFTELYRKDLALEQLESTAQGSYKLATEMFEKAQVEYLAEIRERYVEEQLYSDKIRQASTWWTWGLITTHFLIFIAVQFVVEPRKKEALKKEVASIIRETSERDRLAFATEVNALILNQHQQIDRLTADVSAQQHEQTASQQSLQRRQEKMLQKDHEAVDAALRSIAAKKKPATTQEAVAELLSSAQFWQGACAGAVVSFFSYVAFLGR</sequence>
<evidence type="ECO:0000256" key="10">
    <source>
        <dbReference type="RuleBase" id="RU364128"/>
    </source>
</evidence>
<comment type="subunit">
    <text evidence="10">Homooligomer.</text>
</comment>
<evidence type="ECO:0000256" key="7">
    <source>
        <dbReference type="ARBA" id="ARBA00023128"/>
    </source>
</evidence>
<evidence type="ECO:0000256" key="11">
    <source>
        <dbReference type="SAM" id="MobiDB-lite"/>
    </source>
</evidence>
<comment type="caution">
    <text evidence="12">The sequence shown here is derived from an EMBL/GenBank/DDBJ whole genome shotgun (WGS) entry which is preliminary data.</text>
</comment>
<keyword evidence="8 10" id="KW-0472">Membrane</keyword>
<dbReference type="Pfam" id="PF05546">
    <property type="entry name" value="She9_MDM33"/>
    <property type="match status" value="1"/>
</dbReference>
<evidence type="ECO:0000256" key="8">
    <source>
        <dbReference type="ARBA" id="ARBA00023136"/>
    </source>
</evidence>
<dbReference type="EMBL" id="JADGIZ020000033">
    <property type="protein sequence ID" value="KAL2914491.1"/>
    <property type="molecule type" value="Genomic_DNA"/>
</dbReference>
<gene>
    <name evidence="12" type="primary">SHE9</name>
    <name evidence="12" type="ORF">HK105_206058</name>
</gene>
<keyword evidence="6" id="KW-0175">Coiled coil</keyword>
<keyword evidence="3 10" id="KW-0999">Mitochondrion inner membrane</keyword>
<comment type="similarity">
    <text evidence="1 10">Belongs to the SHE9 family.</text>
</comment>
<keyword evidence="2 10" id="KW-0812">Transmembrane</keyword>
<feature type="region of interest" description="Disordered" evidence="11">
    <location>
        <begin position="48"/>
        <end position="101"/>
    </location>
</feature>
<evidence type="ECO:0000256" key="9">
    <source>
        <dbReference type="ARBA" id="ARBA00024807"/>
    </source>
</evidence>
<keyword evidence="13" id="KW-1185">Reference proteome</keyword>
<accession>A0ABR4N4T4</accession>
<feature type="transmembrane region" description="Helical" evidence="10">
    <location>
        <begin position="274"/>
        <end position="294"/>
    </location>
</feature>
<evidence type="ECO:0000313" key="13">
    <source>
        <dbReference type="Proteomes" id="UP001527925"/>
    </source>
</evidence>
<feature type="compositionally biased region" description="Basic and acidic residues" evidence="11">
    <location>
        <begin position="56"/>
        <end position="71"/>
    </location>
</feature>
<keyword evidence="5 10" id="KW-1133">Transmembrane helix</keyword>
<feature type="compositionally biased region" description="Low complexity" evidence="11">
    <location>
        <begin position="72"/>
        <end position="84"/>
    </location>
</feature>